<dbReference type="AlphaFoldDB" id="K1E6L8"/>
<protein>
    <submittedName>
        <fullName evidence="3">Amidohydrolase, imidazolonepropionase</fullName>
    </submittedName>
</protein>
<evidence type="ECO:0000259" key="2">
    <source>
        <dbReference type="Pfam" id="PF01979"/>
    </source>
</evidence>
<feature type="region of interest" description="Disordered" evidence="1">
    <location>
        <begin position="373"/>
        <end position="420"/>
    </location>
</feature>
<name>K1E6L8_9MICO</name>
<reference evidence="3 4" key="1">
    <citation type="journal article" date="2012" name="J. Bacteriol.">
        <title>Genome Sequence of Janibacter hoylei MTCC8307, Isolated from the Stratospheric Air.</title>
        <authorList>
            <person name="Pawar S.P."/>
            <person name="Dhotre D.P."/>
            <person name="Shetty S.A."/>
            <person name="Chowdhury S.P."/>
            <person name="Chaudhari B.L."/>
            <person name="Shouche Y.S."/>
        </authorList>
    </citation>
    <scope>NUCLEOTIDE SEQUENCE [LARGE SCALE GENOMIC DNA]</scope>
    <source>
        <strain evidence="3 4">PVAS-1</strain>
    </source>
</reference>
<feature type="domain" description="Amidohydrolase-related" evidence="2">
    <location>
        <begin position="35"/>
        <end position="346"/>
    </location>
</feature>
<dbReference type="InterPro" id="IPR011059">
    <property type="entry name" value="Metal-dep_hydrolase_composite"/>
</dbReference>
<comment type="caution">
    <text evidence="3">The sequence shown here is derived from an EMBL/GenBank/DDBJ whole genome shotgun (WGS) entry which is preliminary data.</text>
</comment>
<dbReference type="Gene3D" id="2.30.40.10">
    <property type="entry name" value="Urease, subunit C, domain 1"/>
    <property type="match status" value="1"/>
</dbReference>
<evidence type="ECO:0000256" key="1">
    <source>
        <dbReference type="SAM" id="MobiDB-lite"/>
    </source>
</evidence>
<sequence length="420" mass="45676">MLVSEQESVPELWVIDGKVSFTPPTSGDVETVTGYVLPGFVDAHCHVGLDAHGAADVATSEAQAVTDRDAGTLLIRDAGSPADTRWIDERDDLPKIIRAGRHIARTKRYIRNYAHEVEPEQLVSRVRAEARAGDGWVKLVGDWIDRGVGDLAPCWPREVLVEAIAAAHEEGARVTAHCFGEESLADFAAAGTDCIEHATGLVPETISAFADQGIAIVPTLVNIETFPKIAAPAAEKFPDYHRHMLELHERRFETVAAARDAGIDVYVGTDAGGSLPHGLVAQEMELLTRAGFSTREALAAGTWRSRDWLGHPAIAEGEDADLVVLADDPREDVRACGTPAHVILRGARVGGALTPFVAPSLRRARPRALARRCRGLRSPRPPPRPGGPACCRRLRRSTRPTRGRRRPTSRRRRGRDRPCP</sequence>
<evidence type="ECO:0000313" key="3">
    <source>
        <dbReference type="EMBL" id="EKA61082.1"/>
    </source>
</evidence>
<dbReference type="Gene3D" id="3.20.20.140">
    <property type="entry name" value="Metal-dependent hydrolases"/>
    <property type="match status" value="1"/>
</dbReference>
<dbReference type="Proteomes" id="UP000004474">
    <property type="component" value="Unassembled WGS sequence"/>
</dbReference>
<dbReference type="PANTHER" id="PTHR43135">
    <property type="entry name" value="ALPHA-D-RIBOSE 1-METHYLPHOSPHONATE 5-TRIPHOSPHATE DIPHOSPHATASE"/>
    <property type="match status" value="1"/>
</dbReference>
<dbReference type="Pfam" id="PF01979">
    <property type="entry name" value="Amidohydro_1"/>
    <property type="match status" value="1"/>
</dbReference>
<dbReference type="eggNOG" id="COG1228">
    <property type="taxonomic scope" value="Bacteria"/>
</dbReference>
<gene>
    <name evidence="3" type="ORF">B277_09407</name>
</gene>
<dbReference type="PANTHER" id="PTHR43135:SF4">
    <property type="entry name" value="AMIDOHYDROLASE-RELATED DOMAIN-CONTAINING PROTEIN"/>
    <property type="match status" value="1"/>
</dbReference>
<proteinExistence type="predicted"/>
<dbReference type="GO" id="GO:0016810">
    <property type="term" value="F:hydrolase activity, acting on carbon-nitrogen (but not peptide) bonds"/>
    <property type="evidence" value="ECO:0007669"/>
    <property type="project" value="InterPro"/>
</dbReference>
<dbReference type="InterPro" id="IPR006680">
    <property type="entry name" value="Amidohydro-rel"/>
</dbReference>
<dbReference type="InterPro" id="IPR032466">
    <property type="entry name" value="Metal_Hydrolase"/>
</dbReference>
<keyword evidence="3" id="KW-0378">Hydrolase</keyword>
<dbReference type="SUPFAM" id="SSF51556">
    <property type="entry name" value="Metallo-dependent hydrolases"/>
    <property type="match status" value="1"/>
</dbReference>
<dbReference type="EMBL" id="ALWX01000041">
    <property type="protein sequence ID" value="EKA61082.1"/>
    <property type="molecule type" value="Genomic_DNA"/>
</dbReference>
<dbReference type="InterPro" id="IPR051781">
    <property type="entry name" value="Metallo-dep_Hydrolase"/>
</dbReference>
<feature type="compositionally biased region" description="Basic residues" evidence="1">
    <location>
        <begin position="392"/>
        <end position="420"/>
    </location>
</feature>
<dbReference type="STRING" id="1210046.B277_09407"/>
<dbReference type="PATRIC" id="fig|1210046.3.peg.1800"/>
<accession>K1E6L8</accession>
<organism evidence="3 4">
    <name type="scientific">Janibacter hoylei PVAS-1</name>
    <dbReference type="NCBI Taxonomy" id="1210046"/>
    <lineage>
        <taxon>Bacteria</taxon>
        <taxon>Bacillati</taxon>
        <taxon>Actinomycetota</taxon>
        <taxon>Actinomycetes</taxon>
        <taxon>Micrococcales</taxon>
        <taxon>Intrasporangiaceae</taxon>
        <taxon>Janibacter</taxon>
    </lineage>
</organism>
<evidence type="ECO:0000313" key="4">
    <source>
        <dbReference type="Proteomes" id="UP000004474"/>
    </source>
</evidence>